<evidence type="ECO:0000256" key="2">
    <source>
        <dbReference type="ARBA" id="ARBA00022692"/>
    </source>
</evidence>
<feature type="transmembrane region" description="Helical" evidence="5">
    <location>
        <begin position="179"/>
        <end position="201"/>
    </location>
</feature>
<sequence>MAHASPSRFQRFVRANFTPAPLYPFKGIWYFATHRYLHPLLRSRLIPLTVLSIGILALLFLAAYIPVVAFLALFHYRGSAWVNATFLVLEVGNLIIALVFEALFVDHTQVDIFDAVMVAEGYEHLVKNKRPVDENIDEADPVKRLGPVEKGAIFAPFSFRQIVEFVLCLPLNFIPFVGVPLFLILTGYRAGPFVSWRYFALKGFTKKERNAFIKQKRRRFEYMWFGTVYMTLQLVPVLSMLFLLTSAAGSALWSVHLEREAALAGERSEVDGEERPLVYRDEPV</sequence>
<evidence type="ECO:0000313" key="6">
    <source>
        <dbReference type="EMBL" id="OQN96936.1"/>
    </source>
</evidence>
<keyword evidence="7" id="KW-1185">Reference proteome</keyword>
<dbReference type="Proteomes" id="UP000192596">
    <property type="component" value="Unassembled WGS sequence"/>
</dbReference>
<evidence type="ECO:0000256" key="3">
    <source>
        <dbReference type="ARBA" id="ARBA00022989"/>
    </source>
</evidence>
<dbReference type="STRING" id="1507870.A0A1V8SCR6"/>
<dbReference type="InterPro" id="IPR052786">
    <property type="entry name" value="Spore_wall_assembly"/>
</dbReference>
<dbReference type="PANTHER" id="PTHR34292:SF1">
    <property type="entry name" value="OUTER SPORE WALL PROTEIN RRT8"/>
    <property type="match status" value="1"/>
</dbReference>
<organism evidence="6 7">
    <name type="scientific">Cryoendolithus antarcticus</name>
    <dbReference type="NCBI Taxonomy" id="1507870"/>
    <lineage>
        <taxon>Eukaryota</taxon>
        <taxon>Fungi</taxon>
        <taxon>Dikarya</taxon>
        <taxon>Ascomycota</taxon>
        <taxon>Pezizomycotina</taxon>
        <taxon>Dothideomycetes</taxon>
        <taxon>Dothideomycetidae</taxon>
        <taxon>Cladosporiales</taxon>
        <taxon>Cladosporiaceae</taxon>
        <taxon>Cryoendolithus</taxon>
    </lineage>
</organism>
<feature type="transmembrane region" description="Helical" evidence="5">
    <location>
        <begin position="80"/>
        <end position="100"/>
    </location>
</feature>
<dbReference type="OrthoDB" id="2107885at2759"/>
<dbReference type="EMBL" id="NAJO01000059">
    <property type="protein sequence ID" value="OQN96936.1"/>
    <property type="molecule type" value="Genomic_DNA"/>
</dbReference>
<dbReference type="GO" id="GO:0005628">
    <property type="term" value="C:prospore membrane"/>
    <property type="evidence" value="ECO:0007669"/>
    <property type="project" value="TreeGrafter"/>
</dbReference>
<feature type="transmembrane region" description="Helical" evidence="5">
    <location>
        <begin position="222"/>
        <end position="244"/>
    </location>
</feature>
<comment type="caution">
    <text evidence="6">The sequence shown here is derived from an EMBL/GenBank/DDBJ whole genome shotgun (WGS) entry which is preliminary data.</text>
</comment>
<dbReference type="PANTHER" id="PTHR34292">
    <property type="entry name" value="OUTER SPORE WALL PROTEIN LDS1"/>
    <property type="match status" value="1"/>
</dbReference>
<evidence type="ECO:0000256" key="1">
    <source>
        <dbReference type="ARBA" id="ARBA00004141"/>
    </source>
</evidence>
<evidence type="ECO:0008006" key="8">
    <source>
        <dbReference type="Google" id="ProtNLM"/>
    </source>
</evidence>
<keyword evidence="3 5" id="KW-1133">Transmembrane helix</keyword>
<comment type="subcellular location">
    <subcellularLocation>
        <location evidence="1">Membrane</location>
        <topology evidence="1">Multi-pass membrane protein</topology>
    </subcellularLocation>
</comment>
<dbReference type="FunCoup" id="A0A1V8SCR6">
    <property type="interactions" value="120"/>
</dbReference>
<evidence type="ECO:0000256" key="5">
    <source>
        <dbReference type="SAM" id="Phobius"/>
    </source>
</evidence>
<evidence type="ECO:0000256" key="4">
    <source>
        <dbReference type="ARBA" id="ARBA00023136"/>
    </source>
</evidence>
<dbReference type="AlphaFoldDB" id="A0A1V8SCR6"/>
<feature type="transmembrane region" description="Helical" evidence="5">
    <location>
        <begin position="45"/>
        <end position="74"/>
    </location>
</feature>
<keyword evidence="4 5" id="KW-0472">Membrane</keyword>
<keyword evidence="2 5" id="KW-0812">Transmembrane</keyword>
<evidence type="ECO:0000313" key="7">
    <source>
        <dbReference type="Proteomes" id="UP000192596"/>
    </source>
</evidence>
<proteinExistence type="predicted"/>
<gene>
    <name evidence="6" type="ORF">B0A48_16910</name>
</gene>
<dbReference type="InParanoid" id="A0A1V8SCR6"/>
<dbReference type="Pfam" id="PF07264">
    <property type="entry name" value="EI24"/>
    <property type="match status" value="1"/>
</dbReference>
<accession>A0A1V8SCR6</accession>
<dbReference type="GO" id="GO:0005619">
    <property type="term" value="C:ascospore wall"/>
    <property type="evidence" value="ECO:0007669"/>
    <property type="project" value="TreeGrafter"/>
</dbReference>
<name>A0A1V8SCR6_9PEZI</name>
<dbReference type="GO" id="GO:0005811">
    <property type="term" value="C:lipid droplet"/>
    <property type="evidence" value="ECO:0007669"/>
    <property type="project" value="TreeGrafter"/>
</dbReference>
<dbReference type="InterPro" id="IPR059112">
    <property type="entry name" value="CysZ/EI24"/>
</dbReference>
<protein>
    <recommendedName>
        <fullName evidence="8">Outer spore wall protein RRT8</fullName>
    </recommendedName>
</protein>
<reference evidence="7" key="1">
    <citation type="submission" date="2017-03" db="EMBL/GenBank/DDBJ databases">
        <title>Genomes of endolithic fungi from Antarctica.</title>
        <authorList>
            <person name="Coleine C."/>
            <person name="Masonjones S."/>
            <person name="Stajich J.E."/>
        </authorList>
    </citation>
    <scope>NUCLEOTIDE SEQUENCE [LARGE SCALE GENOMIC DNA]</scope>
    <source>
        <strain evidence="7">CCFEE 5527</strain>
    </source>
</reference>